<name>A0ABV2TAP2_9BACT</name>
<gene>
    <name evidence="1" type="ORF">ABR189_22085</name>
</gene>
<keyword evidence="2" id="KW-1185">Reference proteome</keyword>
<reference evidence="1 2" key="1">
    <citation type="submission" date="2024-06" db="EMBL/GenBank/DDBJ databases">
        <title>Chitinophaga defluvii sp. nov., isolated from municipal sewage.</title>
        <authorList>
            <person name="Zhang L."/>
        </authorList>
    </citation>
    <scope>NUCLEOTIDE SEQUENCE [LARGE SCALE GENOMIC DNA]</scope>
    <source>
        <strain evidence="1 2">H8</strain>
    </source>
</reference>
<dbReference type="RefSeq" id="WP_354662656.1">
    <property type="nucleotide sequence ID" value="NZ_JBEXAC010000002.1"/>
</dbReference>
<accession>A0ABV2TAP2</accession>
<evidence type="ECO:0000313" key="1">
    <source>
        <dbReference type="EMBL" id="MET7000096.1"/>
    </source>
</evidence>
<dbReference type="Proteomes" id="UP001549749">
    <property type="component" value="Unassembled WGS sequence"/>
</dbReference>
<organism evidence="1 2">
    <name type="scientific">Chitinophaga defluvii</name>
    <dbReference type="NCBI Taxonomy" id="3163343"/>
    <lineage>
        <taxon>Bacteria</taxon>
        <taxon>Pseudomonadati</taxon>
        <taxon>Bacteroidota</taxon>
        <taxon>Chitinophagia</taxon>
        <taxon>Chitinophagales</taxon>
        <taxon>Chitinophagaceae</taxon>
        <taxon>Chitinophaga</taxon>
    </lineage>
</organism>
<sequence length="137" mass="15231">MDEIRQEKAFKIQGIELVSFSIQPQQATAFHKDALEFNIQQEQKTNAEKRLLIVFTTVTIKEAGKNSFLANLQVACGFGVPSFESLIKSDKKGNFILPHDLNIAISGIAIATTRGILYAQLRGSYLQNLILPLLPIE</sequence>
<comment type="caution">
    <text evidence="1">The sequence shown here is derived from an EMBL/GenBank/DDBJ whole genome shotgun (WGS) entry which is preliminary data.</text>
</comment>
<evidence type="ECO:0000313" key="2">
    <source>
        <dbReference type="Proteomes" id="UP001549749"/>
    </source>
</evidence>
<proteinExistence type="predicted"/>
<protein>
    <submittedName>
        <fullName evidence="1">Uncharacterized protein</fullName>
    </submittedName>
</protein>
<dbReference type="EMBL" id="JBEXAC010000002">
    <property type="protein sequence ID" value="MET7000096.1"/>
    <property type="molecule type" value="Genomic_DNA"/>
</dbReference>